<dbReference type="CDD" id="cd04301">
    <property type="entry name" value="NAT_SF"/>
    <property type="match status" value="1"/>
</dbReference>
<comment type="caution">
    <text evidence="3">The sequence shown here is derived from an EMBL/GenBank/DDBJ whole genome shotgun (WGS) entry which is preliminary data.</text>
</comment>
<keyword evidence="1 3" id="KW-0808">Transferase</keyword>
<dbReference type="PANTHER" id="PTHR13947:SF37">
    <property type="entry name" value="LD18367P"/>
    <property type="match status" value="1"/>
</dbReference>
<dbReference type="Gene3D" id="3.40.630.30">
    <property type="match status" value="1"/>
</dbReference>
<evidence type="ECO:0000313" key="4">
    <source>
        <dbReference type="Proteomes" id="UP000188836"/>
    </source>
</evidence>
<evidence type="ECO:0000313" key="3">
    <source>
        <dbReference type="EMBL" id="ONM49273.1"/>
    </source>
</evidence>
<organism evidence="3 4">
    <name type="scientific">Nocardia donostiensis</name>
    <dbReference type="NCBI Taxonomy" id="1538463"/>
    <lineage>
        <taxon>Bacteria</taxon>
        <taxon>Bacillati</taxon>
        <taxon>Actinomycetota</taxon>
        <taxon>Actinomycetes</taxon>
        <taxon>Mycobacteriales</taxon>
        <taxon>Nocardiaceae</taxon>
        <taxon>Nocardia</taxon>
    </lineage>
</organism>
<dbReference type="PROSITE" id="PS51186">
    <property type="entry name" value="GNAT"/>
    <property type="match status" value="1"/>
</dbReference>
<dbReference type="InterPro" id="IPR016181">
    <property type="entry name" value="Acyl_CoA_acyltransferase"/>
</dbReference>
<proteinExistence type="predicted"/>
<dbReference type="PANTHER" id="PTHR13947">
    <property type="entry name" value="GNAT FAMILY N-ACETYLTRANSFERASE"/>
    <property type="match status" value="1"/>
</dbReference>
<protein>
    <submittedName>
        <fullName evidence="3">GNAT family N-acetyltransferase</fullName>
    </submittedName>
</protein>
<dbReference type="Proteomes" id="UP000188836">
    <property type="component" value="Unassembled WGS sequence"/>
</dbReference>
<dbReference type="SUPFAM" id="SSF55729">
    <property type="entry name" value="Acyl-CoA N-acyltransferases (Nat)"/>
    <property type="match status" value="1"/>
</dbReference>
<dbReference type="OrthoDB" id="273614at2"/>
<dbReference type="InterPro" id="IPR000182">
    <property type="entry name" value="GNAT_dom"/>
</dbReference>
<dbReference type="AlphaFoldDB" id="A0A1W0BH12"/>
<name>A0A1W0BH12_9NOCA</name>
<dbReference type="STRING" id="1538463.B0T36_12000"/>
<evidence type="ECO:0000259" key="2">
    <source>
        <dbReference type="PROSITE" id="PS51186"/>
    </source>
</evidence>
<dbReference type="Pfam" id="PF00583">
    <property type="entry name" value="Acetyltransf_1"/>
    <property type="match status" value="1"/>
</dbReference>
<keyword evidence="4" id="KW-1185">Reference proteome</keyword>
<dbReference type="InterPro" id="IPR050769">
    <property type="entry name" value="NAT_camello-type"/>
</dbReference>
<dbReference type="GO" id="GO:0008080">
    <property type="term" value="F:N-acetyltransferase activity"/>
    <property type="evidence" value="ECO:0007669"/>
    <property type="project" value="InterPro"/>
</dbReference>
<reference evidence="3 4" key="1">
    <citation type="journal article" date="2016" name="Antonie Van Leeuwenhoek">
        <title>Nocardia donostiensis sp. nov., isolated from human respiratory specimens.</title>
        <authorList>
            <person name="Ercibengoa M."/>
            <person name="Bell M."/>
            <person name="Marimon J.M."/>
            <person name="Humrighouse B."/>
            <person name="Klenk H.P."/>
            <person name="Potter G."/>
            <person name="Perez-Trallero E."/>
        </authorList>
    </citation>
    <scope>NUCLEOTIDE SEQUENCE [LARGE SCALE GENOMIC DNA]</scope>
    <source>
        <strain evidence="3 4">X1655</strain>
    </source>
</reference>
<accession>A0A1W0BH12</accession>
<feature type="domain" description="N-acetyltransferase" evidence="2">
    <location>
        <begin position="20"/>
        <end position="180"/>
    </location>
</feature>
<sequence length="183" mass="19297">MTDRQCCPRDVGTDTRVADVVVRAAVPAEYGAVAELTVAVYGGEGYVRAGSPYLAELADTARRAAAAQVLVAEYDGRIVGSLTVAPAGNEYADIARPGEIEFRMLAVAADARGLGAGTALVRTVIDIARTKRNAAVVLTTMPSMVDARRIYDRLGFVPVPERNWLTPAGDPLTVLRLPLAAAD</sequence>
<dbReference type="EMBL" id="MUMY01000005">
    <property type="protein sequence ID" value="ONM49273.1"/>
    <property type="molecule type" value="Genomic_DNA"/>
</dbReference>
<gene>
    <name evidence="3" type="ORF">B0T46_07740</name>
</gene>
<evidence type="ECO:0000256" key="1">
    <source>
        <dbReference type="ARBA" id="ARBA00022679"/>
    </source>
</evidence>